<accession>A0AAV4AZI0</accession>
<organism evidence="2 3">
    <name type="scientific">Plakobranchus ocellatus</name>
    <dbReference type="NCBI Taxonomy" id="259542"/>
    <lineage>
        <taxon>Eukaryota</taxon>
        <taxon>Metazoa</taxon>
        <taxon>Spiralia</taxon>
        <taxon>Lophotrochozoa</taxon>
        <taxon>Mollusca</taxon>
        <taxon>Gastropoda</taxon>
        <taxon>Heterobranchia</taxon>
        <taxon>Euthyneura</taxon>
        <taxon>Panpulmonata</taxon>
        <taxon>Sacoglossa</taxon>
        <taxon>Placobranchoidea</taxon>
        <taxon>Plakobranchidae</taxon>
        <taxon>Plakobranchus</taxon>
    </lineage>
</organism>
<reference evidence="2 3" key="1">
    <citation type="journal article" date="2021" name="Elife">
        <title>Chloroplast acquisition without the gene transfer in kleptoplastic sea slugs, Plakobranchus ocellatus.</title>
        <authorList>
            <person name="Maeda T."/>
            <person name="Takahashi S."/>
            <person name="Yoshida T."/>
            <person name="Shimamura S."/>
            <person name="Takaki Y."/>
            <person name="Nagai Y."/>
            <person name="Toyoda A."/>
            <person name="Suzuki Y."/>
            <person name="Arimoto A."/>
            <person name="Ishii H."/>
            <person name="Satoh N."/>
            <person name="Nishiyama T."/>
            <person name="Hasebe M."/>
            <person name="Maruyama T."/>
            <person name="Minagawa J."/>
            <person name="Obokata J."/>
            <person name="Shigenobu S."/>
        </authorList>
    </citation>
    <scope>NUCLEOTIDE SEQUENCE [LARGE SCALE GENOMIC DNA]</scope>
</reference>
<name>A0AAV4AZI0_9GAST</name>
<comment type="caution">
    <text evidence="2">The sequence shown here is derived from an EMBL/GenBank/DDBJ whole genome shotgun (WGS) entry which is preliminary data.</text>
</comment>
<dbReference type="EMBL" id="BLXT01004499">
    <property type="protein sequence ID" value="GFO13765.1"/>
    <property type="molecule type" value="Genomic_DNA"/>
</dbReference>
<evidence type="ECO:0000313" key="2">
    <source>
        <dbReference type="EMBL" id="GFO13765.1"/>
    </source>
</evidence>
<feature type="region of interest" description="Disordered" evidence="1">
    <location>
        <begin position="16"/>
        <end position="46"/>
    </location>
</feature>
<evidence type="ECO:0000313" key="3">
    <source>
        <dbReference type="Proteomes" id="UP000735302"/>
    </source>
</evidence>
<protein>
    <submittedName>
        <fullName evidence="2">Uncharacterized protein</fullName>
    </submittedName>
</protein>
<sequence>MVIELLCLRPQRLCGNSSKEPCRRRGDQDSSALPQKKGGFHLPENHSKVTNRAGVFLMRELVSEDTPLSCHLIFTTIHLNVFGG</sequence>
<proteinExistence type="predicted"/>
<keyword evidence="3" id="KW-1185">Reference proteome</keyword>
<dbReference type="AlphaFoldDB" id="A0AAV4AZI0"/>
<dbReference type="Proteomes" id="UP000735302">
    <property type="component" value="Unassembled WGS sequence"/>
</dbReference>
<gene>
    <name evidence="2" type="ORF">PoB_004027000</name>
</gene>
<evidence type="ECO:0000256" key="1">
    <source>
        <dbReference type="SAM" id="MobiDB-lite"/>
    </source>
</evidence>